<organism evidence="2">
    <name type="scientific">marine sediment metagenome</name>
    <dbReference type="NCBI Taxonomy" id="412755"/>
    <lineage>
        <taxon>unclassified sequences</taxon>
        <taxon>metagenomes</taxon>
        <taxon>ecological metagenomes</taxon>
    </lineage>
</organism>
<dbReference type="GO" id="GO:0016757">
    <property type="term" value="F:glycosyltransferase activity"/>
    <property type="evidence" value="ECO:0007669"/>
    <property type="project" value="InterPro"/>
</dbReference>
<evidence type="ECO:0000313" key="2">
    <source>
        <dbReference type="EMBL" id="GAH31889.1"/>
    </source>
</evidence>
<reference evidence="2" key="1">
    <citation type="journal article" date="2014" name="Front. Microbiol.">
        <title>High frequency of phylogenetically diverse reductive dehalogenase-homologous genes in deep subseafloor sedimentary metagenomes.</title>
        <authorList>
            <person name="Kawai M."/>
            <person name="Futagami T."/>
            <person name="Toyoda A."/>
            <person name="Takaki Y."/>
            <person name="Nishi S."/>
            <person name="Hori S."/>
            <person name="Arai W."/>
            <person name="Tsubouchi T."/>
            <person name="Morono Y."/>
            <person name="Uchiyama I."/>
            <person name="Ito T."/>
            <person name="Fujiyama A."/>
            <person name="Inagaki F."/>
            <person name="Takami H."/>
        </authorList>
    </citation>
    <scope>NUCLEOTIDE SEQUENCE</scope>
    <source>
        <strain evidence="2">Expedition CK06-06</strain>
    </source>
</reference>
<dbReference type="PANTHER" id="PTHR45947:SF3">
    <property type="entry name" value="SULFOQUINOVOSYL TRANSFERASE SQD2"/>
    <property type="match status" value="1"/>
</dbReference>
<dbReference type="Pfam" id="PF00534">
    <property type="entry name" value="Glycos_transf_1"/>
    <property type="match status" value="1"/>
</dbReference>
<dbReference type="Gene3D" id="3.40.50.2000">
    <property type="entry name" value="Glycogen Phosphorylase B"/>
    <property type="match status" value="2"/>
</dbReference>
<dbReference type="SUPFAM" id="SSF53756">
    <property type="entry name" value="UDP-Glycosyltransferase/glycogen phosphorylase"/>
    <property type="match status" value="1"/>
</dbReference>
<comment type="caution">
    <text evidence="2">The sequence shown here is derived from an EMBL/GenBank/DDBJ whole genome shotgun (WGS) entry which is preliminary data.</text>
</comment>
<dbReference type="PANTHER" id="PTHR45947">
    <property type="entry name" value="SULFOQUINOVOSYL TRANSFERASE SQD2"/>
    <property type="match status" value="1"/>
</dbReference>
<protein>
    <recommendedName>
        <fullName evidence="1">Glycosyl transferase family 1 domain-containing protein</fullName>
    </recommendedName>
</protein>
<accession>X1FRA0</accession>
<dbReference type="InterPro" id="IPR050194">
    <property type="entry name" value="Glycosyltransferase_grp1"/>
</dbReference>
<feature type="non-terminal residue" evidence="2">
    <location>
        <position position="1"/>
    </location>
</feature>
<gene>
    <name evidence="2" type="ORF">S03H2_23603</name>
</gene>
<feature type="domain" description="Glycosyl transferase family 1" evidence="1">
    <location>
        <begin position="5"/>
        <end position="135"/>
    </location>
</feature>
<dbReference type="InterPro" id="IPR001296">
    <property type="entry name" value="Glyco_trans_1"/>
</dbReference>
<name>X1FRA0_9ZZZZ</name>
<sequence>AVLLNSFQKIRLTIVGDGIIRQKLESLVDRLGIKNNVAFAGFVPNEKVVEYLNKFDIFVMPSVGEGETFGVAAVEAMATGLPVVASNVGGLPEVVDDGKTGLLVKPGDVEDLKRALEFYILSKDARIEHGKRGREKVKKLYNWKDNAEQMNNLYKEILSKTDS</sequence>
<dbReference type="EMBL" id="BARU01012930">
    <property type="protein sequence ID" value="GAH31889.1"/>
    <property type="molecule type" value="Genomic_DNA"/>
</dbReference>
<proteinExistence type="predicted"/>
<dbReference type="CDD" id="cd03801">
    <property type="entry name" value="GT4_PimA-like"/>
    <property type="match status" value="1"/>
</dbReference>
<dbReference type="AlphaFoldDB" id="X1FRA0"/>
<evidence type="ECO:0000259" key="1">
    <source>
        <dbReference type="Pfam" id="PF00534"/>
    </source>
</evidence>